<dbReference type="Pfam" id="PF18674">
    <property type="entry name" value="TarS_C1"/>
    <property type="match status" value="1"/>
</dbReference>
<dbReference type="PANTHER" id="PTHR37316">
    <property type="entry name" value="TEICHOIC ACID GLYCEROL-PHOSPHATE PRIMASE"/>
    <property type="match status" value="1"/>
</dbReference>
<dbReference type="InterPro" id="IPR043148">
    <property type="entry name" value="TagF_C"/>
</dbReference>
<dbReference type="Gene3D" id="3.40.50.12580">
    <property type="match status" value="2"/>
</dbReference>
<keyword evidence="3" id="KW-1003">Cell membrane</keyword>
<comment type="similarity">
    <text evidence="2">Belongs to the CDP-glycerol glycerophosphotransferase family.</text>
</comment>
<evidence type="ECO:0000256" key="3">
    <source>
        <dbReference type="ARBA" id="ARBA00022475"/>
    </source>
</evidence>
<dbReference type="InterPro" id="IPR051612">
    <property type="entry name" value="Teichoic_Acid_Biosynth"/>
</dbReference>
<dbReference type="GO" id="GO:0016740">
    <property type="term" value="F:transferase activity"/>
    <property type="evidence" value="ECO:0007669"/>
    <property type="project" value="UniProtKB-KW"/>
</dbReference>
<dbReference type="PANTHER" id="PTHR37316:SF3">
    <property type="entry name" value="TEICHOIC ACID GLYCEROL-PHOSPHATE TRANSFERASE"/>
    <property type="match status" value="1"/>
</dbReference>
<dbReference type="RefSeq" id="WP_115155034.1">
    <property type="nucleotide sequence ID" value="NZ_CAKMAM010000002.1"/>
</dbReference>
<name>A0ABD7X520_PEDPE</name>
<evidence type="ECO:0000256" key="6">
    <source>
        <dbReference type="ARBA" id="ARBA00023136"/>
    </source>
</evidence>
<evidence type="ECO:0000259" key="7">
    <source>
        <dbReference type="Pfam" id="PF18674"/>
    </source>
</evidence>
<dbReference type="Gene3D" id="3.40.50.11820">
    <property type="match status" value="1"/>
</dbReference>
<dbReference type="InterPro" id="IPR043149">
    <property type="entry name" value="TagF_N"/>
</dbReference>
<evidence type="ECO:0000256" key="4">
    <source>
        <dbReference type="ARBA" id="ARBA00022679"/>
    </source>
</evidence>
<keyword evidence="6" id="KW-0472">Membrane</keyword>
<dbReference type="SUPFAM" id="SSF53756">
    <property type="entry name" value="UDP-Glycosyltransferase/glycogen phosphorylase"/>
    <property type="match status" value="2"/>
</dbReference>
<comment type="subcellular location">
    <subcellularLocation>
        <location evidence="1">Cell membrane</location>
        <topology evidence="1">Peripheral membrane protein</topology>
    </subcellularLocation>
</comment>
<dbReference type="GO" id="GO:0005886">
    <property type="term" value="C:plasma membrane"/>
    <property type="evidence" value="ECO:0007669"/>
    <property type="project" value="UniProtKB-SubCell"/>
</dbReference>
<evidence type="ECO:0000313" key="9">
    <source>
        <dbReference type="Proteomes" id="UP001214131"/>
    </source>
</evidence>
<accession>A0ABD7X520</accession>
<dbReference type="Pfam" id="PF04464">
    <property type="entry name" value="Glyphos_transf"/>
    <property type="match status" value="2"/>
</dbReference>
<dbReference type="InterPro" id="IPR007554">
    <property type="entry name" value="Glycerophosphate_synth"/>
</dbReference>
<keyword evidence="4" id="KW-0808">Transferase</keyword>
<dbReference type="Proteomes" id="UP001214131">
    <property type="component" value="Chromosome"/>
</dbReference>
<organism evidence="8 9">
    <name type="scientific">Pediococcus pentosaceus</name>
    <dbReference type="NCBI Taxonomy" id="1255"/>
    <lineage>
        <taxon>Bacteria</taxon>
        <taxon>Bacillati</taxon>
        <taxon>Bacillota</taxon>
        <taxon>Bacilli</taxon>
        <taxon>Lactobacillales</taxon>
        <taxon>Lactobacillaceae</taxon>
        <taxon>Pediococcus</taxon>
    </lineage>
</organism>
<gene>
    <name evidence="8" type="ORF">PWB86_05785</name>
</gene>
<evidence type="ECO:0000256" key="1">
    <source>
        <dbReference type="ARBA" id="ARBA00004202"/>
    </source>
</evidence>
<dbReference type="EMBL" id="CP118739">
    <property type="protein sequence ID" value="WEA56712.1"/>
    <property type="molecule type" value="Genomic_DNA"/>
</dbReference>
<dbReference type="GO" id="GO:0019350">
    <property type="term" value="P:teichoic acid biosynthetic process"/>
    <property type="evidence" value="ECO:0007669"/>
    <property type="project" value="UniProtKB-KW"/>
</dbReference>
<dbReference type="AlphaFoldDB" id="A0ABD7X520"/>
<dbReference type="InterPro" id="IPR041038">
    <property type="entry name" value="TarS_C1"/>
</dbReference>
<evidence type="ECO:0000313" key="8">
    <source>
        <dbReference type="EMBL" id="WEA56712.1"/>
    </source>
</evidence>
<sequence length="1099" mass="129961">MKQLKVTLIEDILNIEMLERNKFHNLSLSIENDQYSTSLEKISEFSTDDPEYNKYNFKINLQTVLDNYVAINNSYVEEEKSGAKLVFKSNYASTSLEEDIDSDALETSEEFHTAFKIPFRKDWELTNFHKVYSSNGEHFLSVYVTKKNALAILIDQEVGAAQYLRHRMITKLDIHEKEMKIAGEIKLNYFDIKNCTVTMVERAGKQSFSFPVKLASAPIKGNKSFRYIYEISIRIETVLDYLKQLNQTEELSLDLFFAIELNETDTSLQFRVGNPRFLVDYFMKGELATFDNENNQWYSLVPYFTLKATNLSFTFNVYDKTAYNYFRKNKNNWRKVASKARNKNIWIIGERSYKAQDNGFHFFKYLRENHPEIEAYYVIRKNSIERRNVEHLGNIILFNSKEHFEKIIQAKYICGTHHPDSLYPIRSKEYIKHIKAKKIFLQHGVFGTKNIAPIYAKSVNEFYTDLFITSSVKEKRIAMTDLGYSDSEVAVTGLARFDTLFNQDISVKRQLLIIPTWRDWITNAERFEQSEYLERYRTLLFDPRLKAFSEKYNMELIFCLHPNMQDYLDYFKDAPVTLISQGEVDVQLLIKESMMMLTDYSSVAFDFSFLHKPVLYYQFDRNRFLGKYPSHLDLDNELPGPIVDNLDDIFEELEIAGKSNFVMASEYIKKADAFITKRDTLSSERIYNAILNLKDKTLIQKIKDDPFYLRLKLRFRKSKHYFPTMKKMYWFWSHFRPVTQDQIVFESSLGKRYEDSPRAIYEKMVENKEPFNYVWVSNNNLPLKVNPNTKIIKRLSVEYYYYLATSKYWVNNQNFPTYLTKRKETSYLQTWHGTPLKKMQHDQDIISGRTEGYLDRVTHAKNQWSALVSPSPYATKAFRSAFLYDGPVIEKGYPRNDIFNSKDAKSIREHVRKTLNIAENKKVILYAPTFRDYEKHGKKFVMENEINFEQFEEKLGDNYVLLMRQHVVVASRLKIPVEMRHNIINVSNYPSIQELMLASDMLVTDYSSVMFDYLNTNQPIYFFAYDLEKYLELRGVYFDFAKEVPGPLVKTSDELLTAISNNDLYWSQYLESYKRFQNKFIPFDGPNTSETVYKDFFKR</sequence>
<protein>
    <submittedName>
        <fullName evidence="8">CDP-glycerol glycerophosphotransferase family protein</fullName>
    </submittedName>
</protein>
<reference evidence="8 9" key="1">
    <citation type="submission" date="2023-02" db="EMBL/GenBank/DDBJ databases">
        <title>Comparative genomics and fermentation flavor characterization of five lactic acid bacteria reveal flavor biosynthesis metabolic pathways in fermented muskmelon puree.</title>
        <authorList>
            <person name="Yuan L."/>
            <person name="Li M."/>
            <person name="Xu X."/>
            <person name="Lao F."/>
            <person name="Wu J."/>
        </authorList>
    </citation>
    <scope>NUCLEOTIDE SEQUENCE [LARGE SCALE GENOMIC DNA]</scope>
    <source>
        <strain evidence="8 9">Ca-4</strain>
    </source>
</reference>
<proteinExistence type="inferred from homology"/>
<feature type="domain" description="TarS C-terminal" evidence="7">
    <location>
        <begin position="168"/>
        <end position="315"/>
    </location>
</feature>
<evidence type="ECO:0000256" key="2">
    <source>
        <dbReference type="ARBA" id="ARBA00010488"/>
    </source>
</evidence>
<evidence type="ECO:0000256" key="5">
    <source>
        <dbReference type="ARBA" id="ARBA00022944"/>
    </source>
</evidence>
<keyword evidence="5" id="KW-0777">Teichoic acid biosynthesis</keyword>